<dbReference type="OrthoDB" id="10263628at2759"/>
<organism evidence="9 10">
    <name type="scientific">Nelumbo nucifera</name>
    <name type="common">Sacred lotus</name>
    <dbReference type="NCBI Taxonomy" id="4432"/>
    <lineage>
        <taxon>Eukaryota</taxon>
        <taxon>Viridiplantae</taxon>
        <taxon>Streptophyta</taxon>
        <taxon>Embryophyta</taxon>
        <taxon>Tracheophyta</taxon>
        <taxon>Spermatophyta</taxon>
        <taxon>Magnoliopsida</taxon>
        <taxon>Proteales</taxon>
        <taxon>Nelumbonaceae</taxon>
        <taxon>Nelumbo</taxon>
    </lineage>
</organism>
<evidence type="ECO:0000313" key="10">
    <source>
        <dbReference type="RefSeq" id="XP_010260928.1"/>
    </source>
</evidence>
<dbReference type="InterPro" id="IPR039785">
    <property type="entry name" value="MINY3/4"/>
</dbReference>
<keyword evidence="5" id="KW-0833">Ubl conjugation pathway</keyword>
<dbReference type="InterPro" id="IPR003903">
    <property type="entry name" value="UIM_dom"/>
</dbReference>
<proteinExistence type="inferred from homology"/>
<accession>A0A1U8AG22</accession>
<dbReference type="EC" id="3.4.19.12" evidence="4"/>
<evidence type="ECO:0000256" key="4">
    <source>
        <dbReference type="ARBA" id="ARBA00012759"/>
    </source>
</evidence>
<dbReference type="GO" id="GO:0071108">
    <property type="term" value="P:protein K48-linked deubiquitination"/>
    <property type="evidence" value="ECO:0007669"/>
    <property type="project" value="InterPro"/>
</dbReference>
<dbReference type="InterPro" id="IPR025257">
    <property type="entry name" value="MINDY-3/4_CD"/>
</dbReference>
<reference evidence="10" key="1">
    <citation type="submission" date="2025-08" db="UniProtKB">
        <authorList>
            <consortium name="RefSeq"/>
        </authorList>
    </citation>
    <scope>IDENTIFICATION</scope>
</reference>
<dbReference type="FunCoup" id="A0A1U8AG22">
    <property type="interactions" value="4428"/>
</dbReference>
<feature type="region of interest" description="Disordered" evidence="7">
    <location>
        <begin position="1"/>
        <end position="53"/>
    </location>
</feature>
<evidence type="ECO:0000259" key="8">
    <source>
        <dbReference type="SMART" id="SM01174"/>
    </source>
</evidence>
<evidence type="ECO:0000256" key="7">
    <source>
        <dbReference type="SAM" id="MobiDB-lite"/>
    </source>
</evidence>
<dbReference type="InterPro" id="IPR011992">
    <property type="entry name" value="EF-hand-dom_pair"/>
</dbReference>
<comment type="similarity">
    <text evidence="3">Belongs to the MINDY deubiquitinase family. FAM188 subfamily.</text>
</comment>
<evidence type="ECO:0000313" key="9">
    <source>
        <dbReference type="Proteomes" id="UP000189703"/>
    </source>
</evidence>
<evidence type="ECO:0000256" key="3">
    <source>
        <dbReference type="ARBA" id="ARBA00011074"/>
    </source>
</evidence>
<dbReference type="GeneID" id="104599882"/>
<gene>
    <name evidence="10" type="primary">LOC104599882</name>
</gene>
<evidence type="ECO:0000256" key="5">
    <source>
        <dbReference type="ARBA" id="ARBA00022786"/>
    </source>
</evidence>
<dbReference type="RefSeq" id="XP_010260928.1">
    <property type="nucleotide sequence ID" value="XM_010262626.2"/>
</dbReference>
<dbReference type="PROSITE" id="PS50330">
    <property type="entry name" value="UIM"/>
    <property type="match status" value="1"/>
</dbReference>
<dbReference type="GO" id="GO:1990380">
    <property type="term" value="F:K48-linked deubiquitinase activity"/>
    <property type="evidence" value="ECO:0007669"/>
    <property type="project" value="InterPro"/>
</dbReference>
<dbReference type="InParanoid" id="A0A1U8AG22"/>
<keyword evidence="9" id="KW-1185">Reference proteome</keyword>
<dbReference type="PANTHER" id="PTHR12473">
    <property type="entry name" value="UBIQUITIN CARBOXYL-TERMINAL HYDROLASE MINDY-4-RELATED"/>
    <property type="match status" value="1"/>
</dbReference>
<dbReference type="SMART" id="SM01174">
    <property type="entry name" value="DUF4205"/>
    <property type="match status" value="1"/>
</dbReference>
<protein>
    <recommendedName>
        <fullName evidence="4">ubiquitinyl hydrolase 1</fullName>
        <ecNumber evidence="4">3.4.19.12</ecNumber>
    </recommendedName>
    <alternativeName>
        <fullName evidence="6">Deubiquitinating enzyme MINDY-3</fullName>
    </alternativeName>
</protein>
<feature type="compositionally biased region" description="Polar residues" evidence="7">
    <location>
        <begin position="33"/>
        <end position="43"/>
    </location>
</feature>
<feature type="domain" description="Deubiquitinating enzyme MINDY-3/4 conserved" evidence="8">
    <location>
        <begin position="135"/>
        <end position="507"/>
    </location>
</feature>
<dbReference type="Pfam" id="PF13898">
    <property type="entry name" value="MINDY-3_4_CD"/>
    <property type="match status" value="1"/>
</dbReference>
<comment type="catalytic activity">
    <reaction evidence="1">
        <text>Thiol-dependent hydrolysis of ester, thioester, amide, peptide and isopeptide bonds formed by the C-terminal Gly of ubiquitin (a 76-residue protein attached to proteins as an intracellular targeting signal).</text>
        <dbReference type="EC" id="3.4.19.12"/>
    </reaction>
</comment>
<dbReference type="PANTHER" id="PTHR12473:SF8">
    <property type="entry name" value="UBIQUITIN CARBOXYL-TERMINAL HYDROLASE MINDY-4-RELATED"/>
    <property type="match status" value="1"/>
</dbReference>
<dbReference type="SUPFAM" id="SSF47473">
    <property type="entry name" value="EF-hand"/>
    <property type="match status" value="1"/>
</dbReference>
<dbReference type="eggNOG" id="KOG2871">
    <property type="taxonomic scope" value="Eukaryota"/>
</dbReference>
<dbReference type="KEGG" id="nnu:104599882"/>
<sequence>MADQEEEDLQMALRMSLQPSLPEAKRSKPRENAGTTSVSSNPEESPEAKNRKLQRELMAAAAEKRMMLAKNAATAKAEKSVVVAAPEPSDPVLKAEKIVTSGFVGEKSKMLYTGEEAKNGNIGEELLPAEAEQLFSMVFGGCVSRDILAQWSNQGIRFSSDPETSMGLVQHEGGPCGVLATIQAFVLKYLLFFPGEAGKSATNLMSQDTGARRLSQSECVTSGNFASLTEAVRARALVRSMVEILFSCGSKKRAIVATLSVFSLYAEEGSEDGQKDETIAKSLEGFQVESASDLHKFLRVKTYNSKMDAFHGIKSMLPVFQSRMGAILFLISALLSRGLESVQADRDDPSLPLVTAPFGHASQEIVNLLLCGQAVPNVFDGRMDLGGGMFLKGIPTSVEVGFLTLLESLNFCKVGQNLKCPKWPIWVVGSESHYTVLFALDTSVQDENELEERESQIRKTFDAQDQSGGGGFISVEGFHQVLRETSITLPPEKLNHLCSTGFIVWSEFWQVVLELDKNSGGLKDSTGLMGKKVFALYHFNGIAKSVLNGSQTTSGGESPLQRPRLTKLKVSVPPRWTPEEFLADVVVSPGPSGNDSGKDTVIEVIQPDPPQHAPLVDCIRTRWPRAVCNWVGDPPSIV</sequence>
<dbReference type="GO" id="GO:0006508">
    <property type="term" value="P:proteolysis"/>
    <property type="evidence" value="ECO:0007669"/>
    <property type="project" value="UniProtKB-KW"/>
</dbReference>
<evidence type="ECO:0000256" key="1">
    <source>
        <dbReference type="ARBA" id="ARBA00000707"/>
    </source>
</evidence>
<dbReference type="Proteomes" id="UP000189703">
    <property type="component" value="Unplaced"/>
</dbReference>
<dbReference type="GO" id="GO:0004843">
    <property type="term" value="F:cysteine-type deubiquitinase activity"/>
    <property type="evidence" value="ECO:0007669"/>
    <property type="project" value="UniProtKB-EC"/>
</dbReference>
<evidence type="ECO:0000256" key="6">
    <source>
        <dbReference type="ARBA" id="ARBA00033208"/>
    </source>
</evidence>
<comment type="function">
    <text evidence="2">Hydrolase that can remove 'Lys-48'-linked conjugated ubiquitin from proteins.</text>
</comment>
<evidence type="ECO:0000256" key="2">
    <source>
        <dbReference type="ARBA" id="ARBA00002107"/>
    </source>
</evidence>
<dbReference type="AlphaFoldDB" id="A0A1U8AG22"/>
<name>A0A1U8AG22_NELNU</name>
<dbReference type="OMA" id="WTRWPKT"/>